<dbReference type="Proteomes" id="UP000515511">
    <property type="component" value="Chromosome"/>
</dbReference>
<dbReference type="AlphaFoldDB" id="A0A7G6YA88"/>
<dbReference type="SUPFAM" id="SSF53383">
    <property type="entry name" value="PLP-dependent transferases"/>
    <property type="match status" value="1"/>
</dbReference>
<name>A0A7G6YA88_9MICO</name>
<gene>
    <name evidence="4" type="ORF">F1C12_09865</name>
</gene>
<dbReference type="RefSeq" id="WP_185278564.1">
    <property type="nucleotide sequence ID" value="NZ_CP043641.1"/>
</dbReference>
<reference evidence="5" key="1">
    <citation type="submission" date="2019-09" db="EMBL/GenBank/DDBJ databases">
        <title>Antimicrobial potential of Antarctic Bacteria.</title>
        <authorList>
            <person name="Benaud N."/>
            <person name="Edwards R.J."/>
            <person name="Ferrari B.C."/>
        </authorList>
    </citation>
    <scope>NUCLEOTIDE SEQUENCE [LARGE SCALE GENOMIC DNA]</scope>
    <source>
        <strain evidence="5">INR9</strain>
    </source>
</reference>
<evidence type="ECO:0000313" key="4">
    <source>
        <dbReference type="EMBL" id="QNE35403.1"/>
    </source>
</evidence>
<dbReference type="InterPro" id="IPR005814">
    <property type="entry name" value="Aminotrans_3"/>
</dbReference>
<dbReference type="InterPro" id="IPR015424">
    <property type="entry name" value="PyrdxlP-dep_Trfase"/>
</dbReference>
<dbReference type="Pfam" id="PF00202">
    <property type="entry name" value="Aminotran_3"/>
    <property type="match status" value="1"/>
</dbReference>
<dbReference type="PANTHER" id="PTHR43094">
    <property type="entry name" value="AMINOTRANSFERASE"/>
    <property type="match status" value="1"/>
</dbReference>
<dbReference type="Gene3D" id="3.90.1150.10">
    <property type="entry name" value="Aspartate Aminotransferase, domain 1"/>
    <property type="match status" value="1"/>
</dbReference>
<protein>
    <submittedName>
        <fullName evidence="4">Aspartate aminotransferase family protein</fullName>
    </submittedName>
</protein>
<keyword evidence="2 3" id="KW-0663">Pyridoxal phosphate</keyword>
<sequence length="427" mass="46024">MTSELAGLASDDLRYFEHGGPGSAPTEPFILERGVGCTVWDIHGRAYLDAHASAWLCQIGHGRVEMAEVAATQMARLEHFTTHEEYRNPHAVELARRLVELSPLESGKVRFSTSGSEADDDALQVVRRYQANRGLPRKTTILALRGAYHGHTYGGLELAGRIRPVPGRKTIGLTMPLEGSQPVGASITDYCLAELERVIAEEGAETIAAMFGEPVFGPAGMFAPPADYWPRVLEVLRMNDILFVADEVVTAFGRSGAWFGCELWGITPDVIVVAKGIASGYGVLSAVIISDAIADGLAGYHHGGSYAGNPVACALAVRNLEIIERESLIAAARERGAQLRRELDVAALLQPAVLAVRGIGLMVSVWLDSTRVRDRTLPLDRAIRETAGVIVMGNHSRIVITPPLTVTAEEVTRIVDGLFATLAEVFE</sequence>
<evidence type="ECO:0000256" key="2">
    <source>
        <dbReference type="ARBA" id="ARBA00022898"/>
    </source>
</evidence>
<dbReference type="GO" id="GO:0030170">
    <property type="term" value="F:pyridoxal phosphate binding"/>
    <property type="evidence" value="ECO:0007669"/>
    <property type="project" value="InterPro"/>
</dbReference>
<dbReference type="PIRSF" id="PIRSF000521">
    <property type="entry name" value="Transaminase_4ab_Lys_Orn"/>
    <property type="match status" value="1"/>
</dbReference>
<keyword evidence="4" id="KW-0032">Aminotransferase</keyword>
<accession>A0A7G6YA88</accession>
<dbReference type="KEGG" id="lse:F1C12_09865"/>
<evidence type="ECO:0000256" key="1">
    <source>
        <dbReference type="ARBA" id="ARBA00008954"/>
    </source>
</evidence>
<dbReference type="Gene3D" id="3.40.640.10">
    <property type="entry name" value="Type I PLP-dependent aspartate aminotransferase-like (Major domain)"/>
    <property type="match status" value="1"/>
</dbReference>
<dbReference type="InterPro" id="IPR049704">
    <property type="entry name" value="Aminotrans_3_PPA_site"/>
</dbReference>
<dbReference type="EMBL" id="CP043641">
    <property type="protein sequence ID" value="QNE35403.1"/>
    <property type="molecule type" value="Genomic_DNA"/>
</dbReference>
<organism evidence="4 5">
    <name type="scientific">Leifsonia shinshuensis</name>
    <dbReference type="NCBI Taxonomy" id="150026"/>
    <lineage>
        <taxon>Bacteria</taxon>
        <taxon>Bacillati</taxon>
        <taxon>Actinomycetota</taxon>
        <taxon>Actinomycetes</taxon>
        <taxon>Micrococcales</taxon>
        <taxon>Microbacteriaceae</taxon>
        <taxon>Leifsonia</taxon>
    </lineage>
</organism>
<dbReference type="CDD" id="cd00610">
    <property type="entry name" value="OAT_like"/>
    <property type="match status" value="1"/>
</dbReference>
<comment type="similarity">
    <text evidence="1 3">Belongs to the class-III pyridoxal-phosphate-dependent aminotransferase family.</text>
</comment>
<proteinExistence type="inferred from homology"/>
<evidence type="ECO:0000313" key="5">
    <source>
        <dbReference type="Proteomes" id="UP000515511"/>
    </source>
</evidence>
<keyword evidence="4" id="KW-0808">Transferase</keyword>
<dbReference type="InterPro" id="IPR015422">
    <property type="entry name" value="PyrdxlP-dep_Trfase_small"/>
</dbReference>
<evidence type="ECO:0000256" key="3">
    <source>
        <dbReference type="RuleBase" id="RU003560"/>
    </source>
</evidence>
<dbReference type="PROSITE" id="PS00600">
    <property type="entry name" value="AA_TRANSFER_CLASS_3"/>
    <property type="match status" value="1"/>
</dbReference>
<dbReference type="PANTHER" id="PTHR43094:SF1">
    <property type="entry name" value="AMINOTRANSFERASE CLASS-III"/>
    <property type="match status" value="1"/>
</dbReference>
<dbReference type="GO" id="GO:0008483">
    <property type="term" value="F:transaminase activity"/>
    <property type="evidence" value="ECO:0007669"/>
    <property type="project" value="UniProtKB-KW"/>
</dbReference>
<dbReference type="InterPro" id="IPR015421">
    <property type="entry name" value="PyrdxlP-dep_Trfase_major"/>
</dbReference>